<evidence type="ECO:0000313" key="3">
    <source>
        <dbReference type="EMBL" id="MBO3116537.1"/>
    </source>
</evidence>
<comment type="caution">
    <text evidence="3">The sequence shown here is derived from an EMBL/GenBank/DDBJ whole genome shotgun (WGS) entry which is preliminary data.</text>
</comment>
<dbReference type="Pfam" id="PF13648">
    <property type="entry name" value="Lipocalin_4"/>
    <property type="match status" value="1"/>
</dbReference>
<evidence type="ECO:0000256" key="1">
    <source>
        <dbReference type="SAM" id="SignalP"/>
    </source>
</evidence>
<dbReference type="EMBL" id="JAGEVF010000004">
    <property type="protein sequence ID" value="MBO3116537.1"/>
    <property type="molecule type" value="Genomic_DNA"/>
</dbReference>
<feature type="signal peptide" evidence="1">
    <location>
        <begin position="1"/>
        <end position="17"/>
    </location>
</feature>
<gene>
    <name evidence="3" type="ORF">J4050_07255</name>
</gene>
<sequence length="158" mass="18210">MKKIVFVLLAMILVACSSDDPVQQIDSIIGVWQPDSMEIVFADGRTTNESISPCESNNRFTFGIDGTFFRTSFPEGDDINCEELVGDPYQSGTWERISETRYLIRLICSIPNCDDIEEEYPEEIIFPDNNTMRVKIVELDDRAPNPIDYLYLFYKRVE</sequence>
<feature type="chain" id="PRO_5045683914" evidence="1">
    <location>
        <begin position="18"/>
        <end position="158"/>
    </location>
</feature>
<dbReference type="RefSeq" id="WP_208153785.1">
    <property type="nucleotide sequence ID" value="NZ_JAGEVF010000004.1"/>
</dbReference>
<name>A0ABS3T1C3_9FLAO</name>
<feature type="domain" description="Lipocalin-like" evidence="2">
    <location>
        <begin position="28"/>
        <end position="95"/>
    </location>
</feature>
<dbReference type="Proteomes" id="UP000676776">
    <property type="component" value="Unassembled WGS sequence"/>
</dbReference>
<organism evidence="3 4">
    <name type="scientific">Winogradskyella pelagia</name>
    <dbReference type="NCBI Taxonomy" id="2819984"/>
    <lineage>
        <taxon>Bacteria</taxon>
        <taxon>Pseudomonadati</taxon>
        <taxon>Bacteroidota</taxon>
        <taxon>Flavobacteriia</taxon>
        <taxon>Flavobacteriales</taxon>
        <taxon>Flavobacteriaceae</taxon>
        <taxon>Winogradskyella</taxon>
    </lineage>
</organism>
<proteinExistence type="predicted"/>
<evidence type="ECO:0000313" key="4">
    <source>
        <dbReference type="Proteomes" id="UP000676776"/>
    </source>
</evidence>
<reference evidence="3 4" key="1">
    <citation type="submission" date="2021-03" db="EMBL/GenBank/DDBJ databases">
        <title>Winogradskyella sp. nov., isolated from costal sediment.</title>
        <authorList>
            <person name="Gao C."/>
        </authorList>
    </citation>
    <scope>NUCLEOTIDE SEQUENCE [LARGE SCALE GENOMIC DNA]</scope>
    <source>
        <strain evidence="3 4">DF17</strain>
    </source>
</reference>
<dbReference type="InterPro" id="IPR024311">
    <property type="entry name" value="Lipocalin-like"/>
</dbReference>
<keyword evidence="4" id="KW-1185">Reference proteome</keyword>
<dbReference type="PROSITE" id="PS51257">
    <property type="entry name" value="PROKAR_LIPOPROTEIN"/>
    <property type="match status" value="1"/>
</dbReference>
<accession>A0ABS3T1C3</accession>
<evidence type="ECO:0000259" key="2">
    <source>
        <dbReference type="Pfam" id="PF13648"/>
    </source>
</evidence>
<protein>
    <submittedName>
        <fullName evidence="3">Lipocalin family protein</fullName>
    </submittedName>
</protein>
<keyword evidence="1" id="KW-0732">Signal</keyword>